<feature type="transmembrane region" description="Helical" evidence="6">
    <location>
        <begin position="139"/>
        <end position="164"/>
    </location>
</feature>
<dbReference type="PANTHER" id="PTHR39087">
    <property type="entry name" value="UPF0104 MEMBRANE PROTEIN MJ1595"/>
    <property type="match status" value="1"/>
</dbReference>
<keyword evidence="2" id="KW-1003">Cell membrane</keyword>
<accession>A0A1C3JXG8</accession>
<comment type="subcellular location">
    <subcellularLocation>
        <location evidence="1">Cell membrane</location>
        <topology evidence="1">Multi-pass membrane protein</topology>
    </subcellularLocation>
</comment>
<keyword evidence="4 6" id="KW-1133">Transmembrane helix</keyword>
<proteinExistence type="predicted"/>
<organism evidence="7 9">
    <name type="scientific">Orrella dioscoreae</name>
    <dbReference type="NCBI Taxonomy" id="1851544"/>
    <lineage>
        <taxon>Bacteria</taxon>
        <taxon>Pseudomonadati</taxon>
        <taxon>Pseudomonadota</taxon>
        <taxon>Betaproteobacteria</taxon>
        <taxon>Burkholderiales</taxon>
        <taxon>Alcaligenaceae</taxon>
        <taxon>Orrella</taxon>
    </lineage>
</organism>
<feature type="transmembrane region" description="Helical" evidence="6">
    <location>
        <begin position="176"/>
        <end position="197"/>
    </location>
</feature>
<dbReference type="OrthoDB" id="5998304at2"/>
<dbReference type="EMBL" id="LT907988">
    <property type="protein sequence ID" value="SOE47299.1"/>
    <property type="molecule type" value="Genomic_DNA"/>
</dbReference>
<dbReference type="PANTHER" id="PTHR39087:SF2">
    <property type="entry name" value="UPF0104 MEMBRANE PROTEIN MJ1595"/>
    <property type="match status" value="1"/>
</dbReference>
<evidence type="ECO:0000313" key="9">
    <source>
        <dbReference type="Proteomes" id="UP000078558"/>
    </source>
</evidence>
<dbReference type="Proteomes" id="UP000078558">
    <property type="component" value="Chromosome I"/>
</dbReference>
<dbReference type="KEGG" id="odi:ODI_R0755"/>
<sequence>MSADAHTRQPRGMRGWIRAHGSVLKKCFVGLIMAVTAVLIGKLAMQVDWPEVLAAARRIPPLTIALGLALAAAGYAVYASFDLLSRQYAGHDLPAWKVLGVTAISYSLNQNLGVLLGGVAVRFRLYAKLGLDTPTISRVFLFSTVTNWLGYAWLGGLLFVGGFVPTPEGWGLGKGLLTLIGAALLAISAGYLGLCAFSRKRDWTLRGQEIHLPSWRMAGSQALLGALSWCLMAAILYAFLQGEVAYPTVLGVLLCASIAAVVTHIPGGLGTTEAIFVAALSSQLPPPTILGAVLMYRACYALTPLVLGLVAYLAVEARMSGADTRHAR</sequence>
<reference evidence="7 9" key="1">
    <citation type="submission" date="2016-06" db="EMBL/GenBank/DDBJ databases">
        <authorList>
            <person name="Kjaerup R.B."/>
            <person name="Dalgaard T.S."/>
            <person name="Juul-Madsen H.R."/>
        </authorList>
    </citation>
    <scope>NUCLEOTIDE SEQUENCE [LARGE SCALE GENOMIC DNA]</scope>
    <source>
        <strain evidence="7">Orrdi1</strain>
    </source>
</reference>
<keyword evidence="9" id="KW-1185">Reference proteome</keyword>
<evidence type="ECO:0000256" key="3">
    <source>
        <dbReference type="ARBA" id="ARBA00022692"/>
    </source>
</evidence>
<evidence type="ECO:0000256" key="1">
    <source>
        <dbReference type="ARBA" id="ARBA00004651"/>
    </source>
</evidence>
<evidence type="ECO:0000313" key="8">
    <source>
        <dbReference type="EMBL" id="SOE47299.1"/>
    </source>
</evidence>
<feature type="transmembrane region" description="Helical" evidence="6">
    <location>
        <begin position="218"/>
        <end position="240"/>
    </location>
</feature>
<evidence type="ECO:0000313" key="7">
    <source>
        <dbReference type="EMBL" id="SBT23961.1"/>
    </source>
</evidence>
<evidence type="ECO:0000256" key="5">
    <source>
        <dbReference type="ARBA" id="ARBA00023136"/>
    </source>
</evidence>
<dbReference type="InterPro" id="IPR022791">
    <property type="entry name" value="L-PG_synthase/AglD"/>
</dbReference>
<feature type="transmembrane region" description="Helical" evidence="6">
    <location>
        <begin position="62"/>
        <end position="81"/>
    </location>
</feature>
<evidence type="ECO:0000256" key="4">
    <source>
        <dbReference type="ARBA" id="ARBA00022989"/>
    </source>
</evidence>
<gene>
    <name evidence="7" type="ORF">ODI_02650</name>
    <name evidence="8" type="ORF">ODI_R0755</name>
</gene>
<dbReference type="STRING" id="1851544.ODI_02650"/>
<reference evidence="8 9" key="2">
    <citation type="submission" date="2017-08" db="EMBL/GenBank/DDBJ databases">
        <authorList>
            <person name="de Groot N.N."/>
        </authorList>
    </citation>
    <scope>NUCLEOTIDE SEQUENCE [LARGE SCALE GENOMIC DNA]</scope>
    <source>
        <strain evidence="8">Orrdi1</strain>
    </source>
</reference>
<keyword evidence="3 6" id="KW-0812">Transmembrane</keyword>
<dbReference type="AlphaFoldDB" id="A0A1C3JXG8"/>
<feature type="transmembrane region" description="Helical" evidence="6">
    <location>
        <begin position="23"/>
        <end position="41"/>
    </location>
</feature>
<dbReference type="EMBL" id="FLRC01000004">
    <property type="protein sequence ID" value="SBT23961.1"/>
    <property type="molecule type" value="Genomic_DNA"/>
</dbReference>
<dbReference type="RefSeq" id="WP_157929710.1">
    <property type="nucleotide sequence ID" value="NZ_LT907988.1"/>
</dbReference>
<protein>
    <submittedName>
        <fullName evidence="7">Inner membrane protein YbhQ</fullName>
    </submittedName>
</protein>
<keyword evidence="5 6" id="KW-0472">Membrane</keyword>
<evidence type="ECO:0000256" key="2">
    <source>
        <dbReference type="ARBA" id="ARBA00022475"/>
    </source>
</evidence>
<evidence type="ECO:0000256" key="6">
    <source>
        <dbReference type="SAM" id="Phobius"/>
    </source>
</evidence>
<dbReference type="Pfam" id="PF03706">
    <property type="entry name" value="LPG_synthase_TM"/>
    <property type="match status" value="1"/>
</dbReference>
<name>A0A1C3JXG8_9BURK</name>
<feature type="transmembrane region" description="Helical" evidence="6">
    <location>
        <begin position="294"/>
        <end position="315"/>
    </location>
</feature>
<dbReference type="GO" id="GO:0005886">
    <property type="term" value="C:plasma membrane"/>
    <property type="evidence" value="ECO:0007669"/>
    <property type="project" value="UniProtKB-SubCell"/>
</dbReference>